<dbReference type="RefSeq" id="WP_093882929.1">
    <property type="nucleotide sequence ID" value="NZ_FOBS01000007.1"/>
</dbReference>
<dbReference type="Gene3D" id="1.10.150.20">
    <property type="entry name" value="5' to 3' exonuclease, C-terminal subdomain"/>
    <property type="match status" value="1"/>
</dbReference>
<dbReference type="PANTHER" id="PTHR43788">
    <property type="entry name" value="DNA2/NAM7 HELICASE FAMILY MEMBER"/>
    <property type="match status" value="1"/>
</dbReference>
<organism evidence="5 6">
    <name type="scientific">Syntrophus gentianae</name>
    <dbReference type="NCBI Taxonomy" id="43775"/>
    <lineage>
        <taxon>Bacteria</taxon>
        <taxon>Pseudomonadati</taxon>
        <taxon>Thermodesulfobacteriota</taxon>
        <taxon>Syntrophia</taxon>
        <taxon>Syntrophales</taxon>
        <taxon>Syntrophaceae</taxon>
        <taxon>Syntrophus</taxon>
    </lineage>
</organism>
<name>A0A1H7WPR7_9BACT</name>
<dbReference type="Gene3D" id="3.40.50.300">
    <property type="entry name" value="P-loop containing nucleotide triphosphate hydrolases"/>
    <property type="match status" value="2"/>
</dbReference>
<dbReference type="PANTHER" id="PTHR43788:SF6">
    <property type="entry name" value="DNA HELICASE B"/>
    <property type="match status" value="1"/>
</dbReference>
<feature type="domain" description="AAA+ ATPase" evidence="4">
    <location>
        <begin position="344"/>
        <end position="461"/>
    </location>
</feature>
<proteinExistence type="inferred from homology"/>
<dbReference type="HAMAP" id="MF_01488">
    <property type="entry name" value="RecD2"/>
    <property type="match status" value="1"/>
</dbReference>
<evidence type="ECO:0000256" key="2">
    <source>
        <dbReference type="ARBA" id="ARBA00022840"/>
    </source>
</evidence>
<dbReference type="SUPFAM" id="SSF47781">
    <property type="entry name" value="RuvA domain 2-like"/>
    <property type="match status" value="1"/>
</dbReference>
<evidence type="ECO:0000259" key="3">
    <source>
        <dbReference type="SMART" id="SM00278"/>
    </source>
</evidence>
<dbReference type="InterPro" id="IPR006345">
    <property type="entry name" value="RecD2"/>
</dbReference>
<dbReference type="GO" id="GO:0017116">
    <property type="term" value="F:single-stranded DNA helicase activity"/>
    <property type="evidence" value="ECO:0007669"/>
    <property type="project" value="TreeGrafter"/>
</dbReference>
<dbReference type="CDD" id="cd18809">
    <property type="entry name" value="SF1_C_RecD"/>
    <property type="match status" value="1"/>
</dbReference>
<keyword evidence="2" id="KW-0067">ATP-binding</keyword>
<dbReference type="InterPro" id="IPR003583">
    <property type="entry name" value="Hlx-hairpin-Hlx_DNA-bd_motif"/>
</dbReference>
<dbReference type="AlphaFoldDB" id="A0A1H7WPR7"/>
<feature type="domain" description="Helix-hairpin-helix DNA-binding motif class 1" evidence="3">
    <location>
        <begin position="90"/>
        <end position="104"/>
    </location>
</feature>
<feature type="domain" description="Helix-hairpin-helix DNA-binding motif class 1" evidence="3">
    <location>
        <begin position="118"/>
        <end position="137"/>
    </location>
</feature>
<evidence type="ECO:0000256" key="1">
    <source>
        <dbReference type="ARBA" id="ARBA00022741"/>
    </source>
</evidence>
<dbReference type="Pfam" id="PF13245">
    <property type="entry name" value="AAA_19"/>
    <property type="match status" value="1"/>
</dbReference>
<dbReference type="InterPro" id="IPR055446">
    <property type="entry name" value="RecD2_N_OB"/>
</dbReference>
<reference evidence="5 6" key="1">
    <citation type="submission" date="2016-10" db="EMBL/GenBank/DDBJ databases">
        <authorList>
            <person name="de Groot N.N."/>
        </authorList>
    </citation>
    <scope>NUCLEOTIDE SEQUENCE [LARGE SCALE GENOMIC DNA]</scope>
    <source>
        <strain evidence="5 6">DSM 8423</strain>
    </source>
</reference>
<keyword evidence="6" id="KW-1185">Reference proteome</keyword>
<dbReference type="InterPro" id="IPR027785">
    <property type="entry name" value="UvrD-like_helicase_C"/>
</dbReference>
<keyword evidence="1" id="KW-0547">Nucleotide-binding</keyword>
<evidence type="ECO:0000313" key="5">
    <source>
        <dbReference type="EMBL" id="SEM22999.1"/>
    </source>
</evidence>
<dbReference type="STRING" id="43775.SAMN04489760_10765"/>
<dbReference type="Gene3D" id="2.30.30.940">
    <property type="match status" value="1"/>
</dbReference>
<dbReference type="Pfam" id="PF13538">
    <property type="entry name" value="UvrD_C_2"/>
    <property type="match status" value="1"/>
</dbReference>
<evidence type="ECO:0000313" key="6">
    <source>
        <dbReference type="Proteomes" id="UP000198744"/>
    </source>
</evidence>
<dbReference type="SUPFAM" id="SSF52540">
    <property type="entry name" value="P-loop containing nucleoside triphosphate hydrolases"/>
    <property type="match status" value="2"/>
</dbReference>
<evidence type="ECO:0000259" key="4">
    <source>
        <dbReference type="SMART" id="SM00382"/>
    </source>
</evidence>
<dbReference type="SMART" id="SM00278">
    <property type="entry name" value="HhH1"/>
    <property type="match status" value="3"/>
</dbReference>
<dbReference type="Proteomes" id="UP000198744">
    <property type="component" value="Unassembled WGS sequence"/>
</dbReference>
<dbReference type="CDD" id="cd17933">
    <property type="entry name" value="DEXSc_RecD-like"/>
    <property type="match status" value="1"/>
</dbReference>
<dbReference type="Pfam" id="PF14520">
    <property type="entry name" value="HHH_5"/>
    <property type="match status" value="1"/>
</dbReference>
<dbReference type="InterPro" id="IPR041451">
    <property type="entry name" value="RecD2_SH13"/>
</dbReference>
<dbReference type="Pfam" id="PF23139">
    <property type="entry name" value="OB_YrrC"/>
    <property type="match status" value="1"/>
</dbReference>
<dbReference type="InterPro" id="IPR050534">
    <property type="entry name" value="Coronavir_polyprotein_1ab"/>
</dbReference>
<feature type="domain" description="Helix-hairpin-helix DNA-binding motif class 1" evidence="3">
    <location>
        <begin position="182"/>
        <end position="201"/>
    </location>
</feature>
<dbReference type="OrthoDB" id="9763659at2"/>
<dbReference type="GO" id="GO:0003677">
    <property type="term" value="F:DNA binding"/>
    <property type="evidence" value="ECO:0007669"/>
    <property type="project" value="InterPro"/>
</dbReference>
<dbReference type="InterPro" id="IPR027417">
    <property type="entry name" value="P-loop_NTPase"/>
</dbReference>
<dbReference type="EMBL" id="FOBS01000007">
    <property type="protein sequence ID" value="SEM22999.1"/>
    <property type="molecule type" value="Genomic_DNA"/>
</dbReference>
<dbReference type="InterPro" id="IPR003593">
    <property type="entry name" value="AAA+_ATPase"/>
</dbReference>
<dbReference type="InterPro" id="IPR010994">
    <property type="entry name" value="RuvA_2-like"/>
</dbReference>
<dbReference type="GO" id="GO:0043139">
    <property type="term" value="F:5'-3' DNA helicase activity"/>
    <property type="evidence" value="ECO:0007669"/>
    <property type="project" value="InterPro"/>
</dbReference>
<protein>
    <submittedName>
        <fullName evidence="5">Exodeoxyribonuclease V alpha subunit</fullName>
    </submittedName>
</protein>
<dbReference type="GO" id="GO:0005524">
    <property type="term" value="F:ATP binding"/>
    <property type="evidence" value="ECO:0007669"/>
    <property type="project" value="UniProtKB-KW"/>
</dbReference>
<dbReference type="GO" id="GO:0009338">
    <property type="term" value="C:exodeoxyribonuclease V complex"/>
    <property type="evidence" value="ECO:0007669"/>
    <property type="project" value="TreeGrafter"/>
</dbReference>
<dbReference type="Pfam" id="PF14490">
    <property type="entry name" value="HHH_RecD2"/>
    <property type="match status" value="1"/>
</dbReference>
<dbReference type="NCBIfam" id="TIGR01448">
    <property type="entry name" value="recD_rel"/>
    <property type="match status" value="1"/>
</dbReference>
<accession>A0A1H7WPR7</accession>
<gene>
    <name evidence="5" type="ORF">SAMN04489760_10765</name>
</gene>
<dbReference type="GO" id="GO:0006281">
    <property type="term" value="P:DNA repair"/>
    <property type="evidence" value="ECO:0007669"/>
    <property type="project" value="InterPro"/>
</dbReference>
<dbReference type="InterPro" id="IPR029493">
    <property type="entry name" value="RecD2-like_HHH"/>
</dbReference>
<dbReference type="GO" id="GO:0006310">
    <property type="term" value="P:DNA recombination"/>
    <property type="evidence" value="ECO:0007669"/>
    <property type="project" value="InterPro"/>
</dbReference>
<sequence length="727" mass="81054">MVDLQGHIERVTFINEENGYTVARVKVPGRREPVTVVGGMMNPMPGEKVRMKGEWTNHPRFGEQFRIVFCESSVPATVYGIEKYLGSGLIKGIGPVMARRMVERFGEATLEIIESESSRLLEVEGIGEKRVAMILKAWEEQREIRAIMLFLQSHGVSASYASRIFRQYGNAAVKVLQENPYRLATDIFGVGFLTADRIAEKMGFARDSRLRAEAGILFVLHELADEGHVLYPAELLIRKCQEILEIDPEIIAAALEAAAGERRIVIEEGLAFPEAQPELIRDRAVYLAKYHLSETQAAARLKTLLTTPSALRPIDGEKTLVWVQEKLSLRLADNQIEAIRAAVSNKVLVITGGPGTGKTTIINAILRIFSASGAKILLAAPTGRATKRMSEATGREAKTIHRLLEYSPQKGGFQKDETSPLDCQVLIVDEASMIDVILMHHLLKAIPASATFILVGDGDQLPSVGAGSVLTDVMKSRRIPVVELREIFRQARESSIVLNAHRINRGEIPRLLSTQDGLDDFYFVEQEDPEKVLELIVRLVTERIPQRFGLDPLEDIQVLTPMHRGLVGAGNLNSVLQKALNPGEEGLQRGGRFYRVGDKVMQIRNNYDREVYNGDIGRIVRLDSELQEATLTFDGREVVYDYGDLEEIVLSYAVSVHKSQGAEYPAVVLPLLMQHYLLLQRNLLYTAVTRGKKLVVIVGTKKALAIAVRNDKTRQRFSLLSQRLRMP</sequence>
<dbReference type="SMART" id="SM00382">
    <property type="entry name" value="AAA"/>
    <property type="match status" value="1"/>
</dbReference>
<dbReference type="Gene3D" id="1.10.10.2220">
    <property type="match status" value="1"/>
</dbReference>
<dbReference type="Pfam" id="PF18335">
    <property type="entry name" value="SH3_13"/>
    <property type="match status" value="1"/>
</dbReference>